<organism evidence="2 3">
    <name type="scientific">Thalassorhabdomicrobium marinisediminis</name>
    <dbReference type="NCBI Taxonomy" id="2170577"/>
    <lineage>
        <taxon>Bacteria</taxon>
        <taxon>Pseudomonadati</taxon>
        <taxon>Pseudomonadota</taxon>
        <taxon>Alphaproteobacteria</taxon>
        <taxon>Rhodobacterales</taxon>
        <taxon>Paracoccaceae</taxon>
        <taxon>Thalassorhabdomicrobium</taxon>
    </lineage>
</organism>
<feature type="compositionally biased region" description="Basic and acidic residues" evidence="1">
    <location>
        <begin position="166"/>
        <end position="175"/>
    </location>
</feature>
<name>A0A2T7FST4_9RHOB</name>
<keyword evidence="3" id="KW-1185">Reference proteome</keyword>
<evidence type="ECO:0000313" key="2">
    <source>
        <dbReference type="EMBL" id="PVA05203.1"/>
    </source>
</evidence>
<comment type="caution">
    <text evidence="2">The sequence shown here is derived from an EMBL/GenBank/DDBJ whole genome shotgun (WGS) entry which is preliminary data.</text>
</comment>
<reference evidence="2 3" key="1">
    <citation type="submission" date="2018-04" db="EMBL/GenBank/DDBJ databases">
        <title>Pelagivirga bohaiensis gen. nov., sp. nov., a bacterium isolated from the Bohai Sea.</title>
        <authorList>
            <person name="Ji X."/>
        </authorList>
    </citation>
    <scope>NUCLEOTIDE SEQUENCE [LARGE SCALE GENOMIC DNA]</scope>
    <source>
        <strain evidence="2 3">BH-SD16</strain>
    </source>
</reference>
<dbReference type="Proteomes" id="UP000244817">
    <property type="component" value="Unassembled WGS sequence"/>
</dbReference>
<gene>
    <name evidence="2" type="ORF">DC363_16365</name>
</gene>
<feature type="region of interest" description="Disordered" evidence="1">
    <location>
        <begin position="127"/>
        <end position="175"/>
    </location>
</feature>
<protein>
    <submittedName>
        <fullName evidence="2">Uncharacterized protein</fullName>
    </submittedName>
</protein>
<evidence type="ECO:0000313" key="3">
    <source>
        <dbReference type="Proteomes" id="UP000244817"/>
    </source>
</evidence>
<evidence type="ECO:0000256" key="1">
    <source>
        <dbReference type="SAM" id="MobiDB-lite"/>
    </source>
</evidence>
<sequence>MGEGGIFRMGTQAECVRGFLEKSRHWMSYRGIPIANIWVREWCRAQGEHFHFGYHQQSEFDREYAMQMADWLDEPLADNRSLEAEAIAHSIDSSWDIRRCVRGGTSGVCIAAYLGKAEPSEIITGWGKTKVNGSKPRRGRKGGQGPIEGNDKHAYRWGTSTSLARTQRDRHGFTP</sequence>
<dbReference type="EMBL" id="QCYG01000014">
    <property type="protein sequence ID" value="PVA05203.1"/>
    <property type="molecule type" value="Genomic_DNA"/>
</dbReference>
<accession>A0A2T7FST4</accession>
<dbReference type="AlphaFoldDB" id="A0A2T7FST4"/>
<proteinExistence type="predicted"/>